<accession>A0A1E5Q9X9</accession>
<dbReference type="PROSITE" id="PS51257">
    <property type="entry name" value="PROKAR_LIPOPROTEIN"/>
    <property type="match status" value="1"/>
</dbReference>
<comment type="caution">
    <text evidence="1">The sequence shown here is derived from an EMBL/GenBank/DDBJ whole genome shotgun (WGS) entry which is preliminary data.</text>
</comment>
<organism evidence="1 2">
    <name type="scientific">Magnetovibrio blakemorei</name>
    <dbReference type="NCBI Taxonomy" id="28181"/>
    <lineage>
        <taxon>Bacteria</taxon>
        <taxon>Pseudomonadati</taxon>
        <taxon>Pseudomonadota</taxon>
        <taxon>Alphaproteobacteria</taxon>
        <taxon>Rhodospirillales</taxon>
        <taxon>Magnetovibrionaceae</taxon>
        <taxon>Magnetovibrio</taxon>
    </lineage>
</organism>
<gene>
    <name evidence="1" type="ORF">BEN30_06265</name>
</gene>
<dbReference type="RefSeq" id="WP_069957189.1">
    <property type="nucleotide sequence ID" value="NZ_MCGG01000013.1"/>
</dbReference>
<keyword evidence="2" id="KW-1185">Reference proteome</keyword>
<dbReference type="EMBL" id="MCGG01000013">
    <property type="protein sequence ID" value="OEJ68526.1"/>
    <property type="molecule type" value="Genomic_DNA"/>
</dbReference>
<reference evidence="2" key="1">
    <citation type="submission" date="2016-07" db="EMBL/GenBank/DDBJ databases">
        <authorList>
            <person name="Florea S."/>
            <person name="Webb J.S."/>
            <person name="Jaromczyk J."/>
            <person name="Schardl C.L."/>
        </authorList>
    </citation>
    <scope>NUCLEOTIDE SEQUENCE [LARGE SCALE GENOMIC DNA]</scope>
    <source>
        <strain evidence="2">MV-1</strain>
    </source>
</reference>
<evidence type="ECO:0008006" key="3">
    <source>
        <dbReference type="Google" id="ProtNLM"/>
    </source>
</evidence>
<name>A0A1E5Q9X9_9PROT</name>
<protein>
    <recommendedName>
        <fullName evidence="3">Lipoprotein</fullName>
    </recommendedName>
</protein>
<dbReference type="STRING" id="28181.BEN30_06265"/>
<evidence type="ECO:0000313" key="2">
    <source>
        <dbReference type="Proteomes" id="UP000095347"/>
    </source>
</evidence>
<proteinExistence type="predicted"/>
<evidence type="ECO:0000313" key="1">
    <source>
        <dbReference type="EMBL" id="OEJ68526.1"/>
    </source>
</evidence>
<dbReference type="AlphaFoldDB" id="A0A1E5Q9X9"/>
<sequence length="205" mass="22914">MIVKKKSSIADAAFAGALMLLLSGCVSTMSKQDQIIWAQSFNADTGERFIPPELWSGDPWDGNTSLARLPKLDHMATRSNLPSRILTQGPEGVSQKEHPNCSKQVYVRKNIHPSRGTYKTQYFQVNLDDNGKVGGIGRCWEIRDGTIRHMSEFSKFPIGYWKAGDNYKGIRITSIGTPESPCLTFQWQGQGYYSYCPNQGNVSQN</sequence>
<dbReference type="Proteomes" id="UP000095347">
    <property type="component" value="Unassembled WGS sequence"/>
</dbReference>